<comment type="caution">
    <text evidence="1">The sequence shown here is derived from an EMBL/GenBank/DDBJ whole genome shotgun (WGS) entry which is preliminary data.</text>
</comment>
<dbReference type="Proteomes" id="UP000261325">
    <property type="component" value="Unassembled WGS sequence"/>
</dbReference>
<organism evidence="1 2">
    <name type="scientific">Marinobacter nauticus</name>
    <name type="common">Marinobacter hydrocarbonoclasticus</name>
    <name type="synonym">Marinobacter aquaeolei</name>
    <dbReference type="NCBI Taxonomy" id="2743"/>
    <lineage>
        <taxon>Bacteria</taxon>
        <taxon>Pseudomonadati</taxon>
        <taxon>Pseudomonadota</taxon>
        <taxon>Gammaproteobacteria</taxon>
        <taxon>Pseudomonadales</taxon>
        <taxon>Marinobacteraceae</taxon>
        <taxon>Marinobacter</taxon>
    </lineage>
</organism>
<protein>
    <submittedName>
        <fullName evidence="1">Uncharacterized protein</fullName>
    </submittedName>
</protein>
<proteinExistence type="predicted"/>
<accession>A0A3B8WDE6</accession>
<evidence type="ECO:0000313" key="2">
    <source>
        <dbReference type="Proteomes" id="UP000261325"/>
    </source>
</evidence>
<feature type="non-terminal residue" evidence="1">
    <location>
        <position position="82"/>
    </location>
</feature>
<dbReference type="EMBL" id="DLYI01000068">
    <property type="protein sequence ID" value="HAC27296.1"/>
    <property type="molecule type" value="Genomic_DNA"/>
</dbReference>
<gene>
    <name evidence="1" type="ORF">DCF82_05725</name>
</gene>
<reference evidence="1 2" key="1">
    <citation type="journal article" date="2018" name="Nat. Biotechnol.">
        <title>A standardized bacterial taxonomy based on genome phylogeny substantially revises the tree of life.</title>
        <authorList>
            <person name="Parks D.H."/>
            <person name="Chuvochina M."/>
            <person name="Waite D.W."/>
            <person name="Rinke C."/>
            <person name="Skarshewski A."/>
            <person name="Chaumeil P.A."/>
            <person name="Hugenholtz P."/>
        </authorList>
    </citation>
    <scope>NUCLEOTIDE SEQUENCE [LARGE SCALE GENOMIC DNA]</scope>
    <source>
        <strain evidence="1">UBA9049</strain>
    </source>
</reference>
<sequence length="82" mass="8928">MKSIKVVITTSSGALIHSPTLAVFPITQTDLDRIGQIRELISSYDLSEARYTKPEVAYHGGDFTLGVPEIVVTGNQFYVSAL</sequence>
<dbReference type="AlphaFoldDB" id="A0A3B8WDE6"/>
<name>A0A3B8WDE6_MARNT</name>
<evidence type="ECO:0000313" key="1">
    <source>
        <dbReference type="EMBL" id="HAC27296.1"/>
    </source>
</evidence>